<dbReference type="InterPro" id="IPR037185">
    <property type="entry name" value="EmrE-like"/>
</dbReference>
<evidence type="ECO:0000256" key="2">
    <source>
        <dbReference type="ARBA" id="ARBA00022448"/>
    </source>
</evidence>
<comment type="similarity">
    <text evidence="7">Belongs to the drug/metabolite transporter (DMT) superfamily. Small multidrug resistance (SMR) (TC 2.A.7.1) family.</text>
</comment>
<evidence type="ECO:0000256" key="5">
    <source>
        <dbReference type="ARBA" id="ARBA00022989"/>
    </source>
</evidence>
<organism evidence="9 10">
    <name type="scientific">Levilactobacillus bambusae</name>
    <dbReference type="NCBI Taxonomy" id="2024736"/>
    <lineage>
        <taxon>Bacteria</taxon>
        <taxon>Bacillati</taxon>
        <taxon>Bacillota</taxon>
        <taxon>Bacilli</taxon>
        <taxon>Lactobacillales</taxon>
        <taxon>Lactobacillaceae</taxon>
        <taxon>Levilactobacillus</taxon>
    </lineage>
</organism>
<feature type="transmembrane region" description="Helical" evidence="8">
    <location>
        <begin position="27"/>
        <end position="47"/>
    </location>
</feature>
<proteinExistence type="inferred from homology"/>
<evidence type="ECO:0000256" key="6">
    <source>
        <dbReference type="ARBA" id="ARBA00023136"/>
    </source>
</evidence>
<feature type="transmembrane region" description="Helical" evidence="8">
    <location>
        <begin position="85"/>
        <end position="103"/>
    </location>
</feature>
<keyword evidence="2" id="KW-0813">Transport</keyword>
<keyword evidence="6 8" id="KW-0472">Membrane</keyword>
<dbReference type="InterPro" id="IPR045324">
    <property type="entry name" value="Small_multidrug_res"/>
</dbReference>
<dbReference type="FunFam" id="1.10.3730.20:FF:000001">
    <property type="entry name" value="Quaternary ammonium compound resistance transporter SugE"/>
    <property type="match status" value="1"/>
</dbReference>
<evidence type="ECO:0000256" key="1">
    <source>
        <dbReference type="ARBA" id="ARBA00004651"/>
    </source>
</evidence>
<comment type="caution">
    <text evidence="9">The sequence shown here is derived from an EMBL/GenBank/DDBJ whole genome shotgun (WGS) entry which is preliminary data.</text>
</comment>
<dbReference type="Gene3D" id="1.10.3730.20">
    <property type="match status" value="1"/>
</dbReference>
<dbReference type="Pfam" id="PF00893">
    <property type="entry name" value="Multi_Drug_Res"/>
    <property type="match status" value="1"/>
</dbReference>
<keyword evidence="3" id="KW-1003">Cell membrane</keyword>
<evidence type="ECO:0000313" key="10">
    <source>
        <dbReference type="Proteomes" id="UP000245080"/>
    </source>
</evidence>
<dbReference type="GO" id="GO:0022857">
    <property type="term" value="F:transmembrane transporter activity"/>
    <property type="evidence" value="ECO:0007669"/>
    <property type="project" value="InterPro"/>
</dbReference>
<dbReference type="PANTHER" id="PTHR30561:SF0">
    <property type="entry name" value="GUANIDINIUM EXPORTER"/>
    <property type="match status" value="1"/>
</dbReference>
<dbReference type="PANTHER" id="PTHR30561">
    <property type="entry name" value="SMR FAMILY PROTON-DEPENDENT DRUG EFFLUX TRANSPORTER SUGE"/>
    <property type="match status" value="1"/>
</dbReference>
<evidence type="ECO:0000313" key="9">
    <source>
        <dbReference type="EMBL" id="PWG00268.1"/>
    </source>
</evidence>
<keyword evidence="10" id="KW-1185">Reference proteome</keyword>
<dbReference type="InterPro" id="IPR000390">
    <property type="entry name" value="Small_drug/metabolite_transptr"/>
</dbReference>
<evidence type="ECO:0000256" key="4">
    <source>
        <dbReference type="ARBA" id="ARBA00022692"/>
    </source>
</evidence>
<gene>
    <name evidence="9" type="ORF">DCM90_04880</name>
</gene>
<keyword evidence="4 7" id="KW-0812">Transmembrane</keyword>
<evidence type="ECO:0000256" key="8">
    <source>
        <dbReference type="SAM" id="Phobius"/>
    </source>
</evidence>
<reference evidence="9 10" key="1">
    <citation type="journal article" date="2018" name="Int. J. Syst. Evol. Microbiol.">
        <title>Lactobacillus bambusae sp. nov., isolated from a traditional fermented Ma-bamboo shoots of Taiwan.</title>
        <authorList>
            <person name="Wang L.-T."/>
        </authorList>
    </citation>
    <scope>NUCLEOTIDE SEQUENCE [LARGE SCALE GENOMIC DNA]</scope>
    <source>
        <strain evidence="9 10">BS-W1</strain>
    </source>
</reference>
<protein>
    <submittedName>
        <fullName evidence="9">QacE family quaternary ammonium compound efflux SMR transporter</fullName>
    </submittedName>
</protein>
<dbReference type="OrthoDB" id="21828at2"/>
<dbReference type="GO" id="GO:0005886">
    <property type="term" value="C:plasma membrane"/>
    <property type="evidence" value="ECO:0007669"/>
    <property type="project" value="UniProtKB-SubCell"/>
</dbReference>
<dbReference type="Proteomes" id="UP000245080">
    <property type="component" value="Unassembled WGS sequence"/>
</dbReference>
<name>A0A2V1N0K0_9LACO</name>
<evidence type="ECO:0000256" key="7">
    <source>
        <dbReference type="RuleBase" id="RU003942"/>
    </source>
</evidence>
<feature type="transmembrane region" description="Helical" evidence="8">
    <location>
        <begin position="59"/>
        <end position="79"/>
    </location>
</feature>
<dbReference type="SUPFAM" id="SSF103481">
    <property type="entry name" value="Multidrug resistance efflux transporter EmrE"/>
    <property type="match status" value="1"/>
</dbReference>
<dbReference type="RefSeq" id="WP_109250215.1">
    <property type="nucleotide sequence ID" value="NZ_QCXQ01000002.1"/>
</dbReference>
<accession>A0A2V1N0K0</accession>
<evidence type="ECO:0000256" key="3">
    <source>
        <dbReference type="ARBA" id="ARBA00022475"/>
    </source>
</evidence>
<dbReference type="EMBL" id="QCXQ01000002">
    <property type="protein sequence ID" value="PWG00268.1"/>
    <property type="molecule type" value="Genomic_DNA"/>
</dbReference>
<dbReference type="AlphaFoldDB" id="A0A2V1N0K0"/>
<sequence>MNWVYLIVAGLLEMVWATTMKLSQGFTNVTMTVITIVVSLTSFVLLAQATKTLPISLAYPIWTGIGAIGSIIVGLVLFGDRLSPLGWGFMILLIVSIIGLKMTTQG</sequence>
<comment type="subcellular location">
    <subcellularLocation>
        <location evidence="1 7">Cell membrane</location>
        <topology evidence="1 7">Multi-pass membrane protein</topology>
    </subcellularLocation>
</comment>
<keyword evidence="5 8" id="KW-1133">Transmembrane helix</keyword>